<dbReference type="CDD" id="cd16917">
    <property type="entry name" value="HATPase_UhpB-NarQ-NarX-like"/>
    <property type="match status" value="1"/>
</dbReference>
<dbReference type="Gene3D" id="3.30.450.20">
    <property type="entry name" value="PAS domain"/>
    <property type="match status" value="1"/>
</dbReference>
<evidence type="ECO:0000256" key="2">
    <source>
        <dbReference type="ARBA" id="ARBA00022475"/>
    </source>
</evidence>
<evidence type="ECO:0000259" key="10">
    <source>
        <dbReference type="PROSITE" id="PS50109"/>
    </source>
</evidence>
<evidence type="ECO:0000256" key="3">
    <source>
        <dbReference type="ARBA" id="ARBA00022679"/>
    </source>
</evidence>
<dbReference type="Gene3D" id="3.30.565.10">
    <property type="entry name" value="Histidine kinase-like ATPase, C-terminal domain"/>
    <property type="match status" value="1"/>
</dbReference>
<dbReference type="InterPro" id="IPR017171">
    <property type="entry name" value="Sig_transdc_His_kinase_MctS"/>
</dbReference>
<keyword evidence="12" id="KW-1185">Reference proteome</keyword>
<dbReference type="SMART" id="SM01049">
    <property type="entry name" value="Cache_2"/>
    <property type="match status" value="1"/>
</dbReference>
<dbReference type="Proteomes" id="UP000068210">
    <property type="component" value="Chromosome"/>
</dbReference>
<dbReference type="GO" id="GO:0000155">
    <property type="term" value="F:phosphorelay sensor kinase activity"/>
    <property type="evidence" value="ECO:0007669"/>
    <property type="project" value="InterPro"/>
</dbReference>
<comment type="subcellular location">
    <subcellularLocation>
        <location evidence="1">Cell membrane</location>
        <topology evidence="1">Multi-pass membrane protein</topology>
    </subcellularLocation>
</comment>
<dbReference type="InterPro" id="IPR018189">
    <property type="entry name" value="Phosphoglucose_isomerase_CS"/>
</dbReference>
<dbReference type="STRING" id="1328314.Achr_9400"/>
<proteinExistence type="predicted"/>
<dbReference type="InterPro" id="IPR011712">
    <property type="entry name" value="Sig_transdc_His_kin_sub3_dim/P"/>
</dbReference>
<dbReference type="RefSeq" id="WP_039802305.1">
    <property type="nucleotide sequence ID" value="NZ_CP010415.1"/>
</dbReference>
<dbReference type="Pfam" id="PF02518">
    <property type="entry name" value="HATPase_c"/>
    <property type="match status" value="1"/>
</dbReference>
<dbReference type="SUPFAM" id="SSF55874">
    <property type="entry name" value="ATPase domain of HSP90 chaperone/DNA topoisomerase II/histidine kinase"/>
    <property type="match status" value="1"/>
</dbReference>
<dbReference type="HOGENOM" id="CLU_000445_20_6_6"/>
<evidence type="ECO:0000256" key="9">
    <source>
        <dbReference type="SAM" id="Phobius"/>
    </source>
</evidence>
<gene>
    <name evidence="11" type="ORF">Achr_9400</name>
</gene>
<keyword evidence="7" id="KW-0902">Two-component regulatory system</keyword>
<dbReference type="AlphaFoldDB" id="A0A0C4WQ85"/>
<dbReference type="PROSITE" id="PS50109">
    <property type="entry name" value="HIS_KIN"/>
    <property type="match status" value="1"/>
</dbReference>
<evidence type="ECO:0000313" key="11">
    <source>
        <dbReference type="EMBL" id="AJE20422.1"/>
    </source>
</evidence>
<dbReference type="GO" id="GO:0046983">
    <property type="term" value="F:protein dimerization activity"/>
    <property type="evidence" value="ECO:0007669"/>
    <property type="project" value="InterPro"/>
</dbReference>
<dbReference type="PIRSF" id="PIRSF037314">
    <property type="entry name" value="STHK_MctS"/>
    <property type="match status" value="1"/>
</dbReference>
<evidence type="ECO:0000256" key="6">
    <source>
        <dbReference type="ARBA" id="ARBA00022989"/>
    </source>
</evidence>
<dbReference type="GO" id="GO:0005886">
    <property type="term" value="C:plasma membrane"/>
    <property type="evidence" value="ECO:0007669"/>
    <property type="project" value="UniProtKB-SubCell"/>
</dbReference>
<name>A0A0C4WQ85_9GAMM</name>
<dbReference type="PROSITE" id="PS00765">
    <property type="entry name" value="P_GLUCOSE_ISOMERASE_1"/>
    <property type="match status" value="1"/>
</dbReference>
<keyword evidence="3" id="KW-0808">Transferase</keyword>
<dbReference type="PANTHER" id="PTHR24421">
    <property type="entry name" value="NITRATE/NITRITE SENSOR PROTEIN NARX-RELATED"/>
    <property type="match status" value="1"/>
</dbReference>
<dbReference type="Gene3D" id="1.20.5.1930">
    <property type="match status" value="1"/>
</dbReference>
<keyword evidence="4 9" id="KW-0812">Transmembrane</keyword>
<reference evidence="11 12" key="1">
    <citation type="journal article" date="2015" name="PLoS ONE">
        <title>Azotobacter Genomes: The Genome of Azotobacter chroococcum NCIMB 8003 (ATCC 4412).</title>
        <authorList>
            <person name="Robson R.L."/>
            <person name="Jones R."/>
            <person name="Robson R.M."/>
            <person name="Schwartz A."/>
            <person name="Richardson T.H."/>
        </authorList>
    </citation>
    <scope>NUCLEOTIDE SEQUENCE [LARGE SCALE GENOMIC DNA]</scope>
    <source>
        <strain evidence="11 12">NCIMB 8003</strain>
    </source>
</reference>
<evidence type="ECO:0000256" key="5">
    <source>
        <dbReference type="ARBA" id="ARBA00022777"/>
    </source>
</evidence>
<dbReference type="GO" id="GO:0006096">
    <property type="term" value="P:glycolytic process"/>
    <property type="evidence" value="ECO:0007669"/>
    <property type="project" value="InterPro"/>
</dbReference>
<feature type="domain" description="Histidine kinase" evidence="10">
    <location>
        <begin position="359"/>
        <end position="450"/>
    </location>
</feature>
<evidence type="ECO:0000256" key="7">
    <source>
        <dbReference type="ARBA" id="ARBA00023012"/>
    </source>
</evidence>
<dbReference type="CDD" id="cd18774">
    <property type="entry name" value="PDC2_HK_sensor"/>
    <property type="match status" value="1"/>
</dbReference>
<dbReference type="InterPro" id="IPR033480">
    <property type="entry name" value="sCache_2"/>
</dbReference>
<accession>A0A0C4WQ85</accession>
<dbReference type="GO" id="GO:0004347">
    <property type="term" value="F:glucose-6-phosphate isomerase activity"/>
    <property type="evidence" value="ECO:0007669"/>
    <property type="project" value="InterPro"/>
</dbReference>
<dbReference type="GO" id="GO:0006094">
    <property type="term" value="P:gluconeogenesis"/>
    <property type="evidence" value="ECO:0007669"/>
    <property type="project" value="InterPro"/>
</dbReference>
<sequence>MQLKHKIVALSILPLLLAVALICALVIVQNQRLGEEQVRLIENAILSSKRAELKNYVAMALSVIAPLQAGGQDDAQARRQALEALARIDFGQDGYFFVYDTRGRNLMHPRQAELVGRDLWNLTDPHGLPAVRALIESASGGDGFQRYAWQKPSTGRVTDKLAHVVMLEPWGWMLGTGIYLEDVEQATRQVREEVADGIRSTMAAIATIALVAVLLVFAGGLALSVREHRLADSKLQSLNRRIVHLQEEERSRVSRELHDGISQLLVSIKFQFELAGHQLEAGQSSGLVTLGTAIERLGGAIGEIRRISHDLRPSLLDTLGLPAAIGQLASEFEQRCGLAVVYRNGLPDARLPDGVAVALFRIVQEALTNIERHARAGTVLVELEPCMNGVQLQVQDDGIGFDPRTIEQPQEGIGLRNMRERVEHLGGRFSLSSSSGHTGICVILPVPAASAAGTSFTL</sequence>
<dbReference type="InterPro" id="IPR050482">
    <property type="entry name" value="Sensor_HK_TwoCompSys"/>
</dbReference>
<dbReference type="SMART" id="SM00387">
    <property type="entry name" value="HATPase_c"/>
    <property type="match status" value="1"/>
</dbReference>
<dbReference type="Pfam" id="PF17200">
    <property type="entry name" value="sCache_2"/>
    <property type="match status" value="1"/>
</dbReference>
<keyword evidence="2" id="KW-1003">Cell membrane</keyword>
<evidence type="ECO:0000313" key="12">
    <source>
        <dbReference type="Proteomes" id="UP000068210"/>
    </source>
</evidence>
<keyword evidence="6 9" id="KW-1133">Transmembrane helix</keyword>
<evidence type="ECO:0000256" key="1">
    <source>
        <dbReference type="ARBA" id="ARBA00004651"/>
    </source>
</evidence>
<evidence type="ECO:0000256" key="4">
    <source>
        <dbReference type="ARBA" id="ARBA00022692"/>
    </source>
</evidence>
<evidence type="ECO:0000256" key="8">
    <source>
        <dbReference type="ARBA" id="ARBA00023136"/>
    </source>
</evidence>
<dbReference type="InterPro" id="IPR036890">
    <property type="entry name" value="HATPase_C_sf"/>
</dbReference>
<keyword evidence="8 9" id="KW-0472">Membrane</keyword>
<keyword evidence="5 11" id="KW-0418">Kinase</keyword>
<dbReference type="EMBL" id="CP010415">
    <property type="protein sequence ID" value="AJE20422.1"/>
    <property type="molecule type" value="Genomic_DNA"/>
</dbReference>
<feature type="transmembrane region" description="Helical" evidence="9">
    <location>
        <begin position="202"/>
        <end position="225"/>
    </location>
</feature>
<dbReference type="KEGG" id="acx:Achr_9400"/>
<dbReference type="InterPro" id="IPR005467">
    <property type="entry name" value="His_kinase_dom"/>
</dbReference>
<organism evidence="11 12">
    <name type="scientific">Azotobacter chroococcum NCIMB 8003</name>
    <dbReference type="NCBI Taxonomy" id="1328314"/>
    <lineage>
        <taxon>Bacteria</taxon>
        <taxon>Pseudomonadati</taxon>
        <taxon>Pseudomonadota</taxon>
        <taxon>Gammaproteobacteria</taxon>
        <taxon>Pseudomonadales</taxon>
        <taxon>Pseudomonadaceae</taxon>
        <taxon>Azotobacter</taxon>
    </lineage>
</organism>
<protein>
    <submittedName>
        <fullName evidence="11">Integral membrane sensor signal transduction histidine kinase</fullName>
    </submittedName>
</protein>
<dbReference type="InterPro" id="IPR003594">
    <property type="entry name" value="HATPase_dom"/>
</dbReference>
<dbReference type="Pfam" id="PF07730">
    <property type="entry name" value="HisKA_3"/>
    <property type="match status" value="1"/>
</dbReference>